<evidence type="ECO:0000256" key="5">
    <source>
        <dbReference type="PROSITE-ProRule" id="PRU00205"/>
    </source>
</evidence>
<keyword evidence="4 5" id="KW-0472">Membrane</keyword>
<feature type="transmembrane region" description="Helical" evidence="6">
    <location>
        <begin position="243"/>
        <end position="267"/>
    </location>
</feature>
<dbReference type="PANTHER" id="PTHR13439">
    <property type="entry name" value="CT120 PROTEIN"/>
    <property type="match status" value="1"/>
</dbReference>
<feature type="domain" description="TLC" evidence="7">
    <location>
        <begin position="55"/>
        <end position="271"/>
    </location>
</feature>
<dbReference type="Pfam" id="PF03798">
    <property type="entry name" value="TRAM_LAG1_CLN8"/>
    <property type="match status" value="1"/>
</dbReference>
<sequence length="280" mass="32917">MELFLAPTLMGIATFHQDPAIALMITVSTAIFSFCYLAIKKYRLFHPETCTLTDPLEAEWRSRIVSMMHAIPLSIGSLMCFNEWDALISKHAMNAWHIPKSNYHLLPGEPHDFWVIRCASFFLGYLQYDLMWMIFQKKAGQKYDVGMVVHHVLFIAITHYNLKYFVLAKTFAWLSFCEFSTPFLNMRWFYAVRSLKETKEYFLWSTMFMISFIAVRWIGYGLGIIDIWKHKDEWKLAPTGSKFVLAGIHFAYILNILWGSMVFKSFLKNLRIRKHSSKKE</sequence>
<evidence type="ECO:0000256" key="2">
    <source>
        <dbReference type="ARBA" id="ARBA00022692"/>
    </source>
</evidence>
<comment type="subcellular location">
    <subcellularLocation>
        <location evidence="1">Membrane</location>
        <topology evidence="1">Multi-pass membrane protein</topology>
    </subcellularLocation>
</comment>
<feature type="transmembrane region" description="Helical" evidence="6">
    <location>
        <begin position="147"/>
        <end position="165"/>
    </location>
</feature>
<dbReference type="Proteomes" id="UP001054902">
    <property type="component" value="Unassembled WGS sequence"/>
</dbReference>
<dbReference type="EMBL" id="BLLK01000046">
    <property type="protein sequence ID" value="GFH52708.1"/>
    <property type="molecule type" value="Genomic_DNA"/>
</dbReference>
<feature type="transmembrane region" description="Helical" evidence="6">
    <location>
        <begin position="114"/>
        <end position="135"/>
    </location>
</feature>
<accession>A0AAD3CVG0</accession>
<dbReference type="SMART" id="SM00724">
    <property type="entry name" value="TLC"/>
    <property type="match status" value="1"/>
</dbReference>
<proteinExistence type="predicted"/>
<evidence type="ECO:0000256" key="4">
    <source>
        <dbReference type="ARBA" id="ARBA00023136"/>
    </source>
</evidence>
<keyword evidence="2 5" id="KW-0812">Transmembrane</keyword>
<reference evidence="8 9" key="1">
    <citation type="journal article" date="2021" name="Sci. Rep.">
        <title>The genome of the diatom Chaetoceros tenuissimus carries an ancient integrated fragment of an extant virus.</title>
        <authorList>
            <person name="Hongo Y."/>
            <person name="Kimura K."/>
            <person name="Takaki Y."/>
            <person name="Yoshida Y."/>
            <person name="Baba S."/>
            <person name="Kobayashi G."/>
            <person name="Nagasaki K."/>
            <person name="Hano T."/>
            <person name="Tomaru Y."/>
        </authorList>
    </citation>
    <scope>NUCLEOTIDE SEQUENCE [LARGE SCALE GENOMIC DNA]</scope>
    <source>
        <strain evidence="8 9">NIES-3715</strain>
    </source>
</reference>
<feature type="transmembrane region" description="Helical" evidence="6">
    <location>
        <begin position="20"/>
        <end position="39"/>
    </location>
</feature>
<dbReference type="PANTHER" id="PTHR13439:SF0">
    <property type="entry name" value="TOPOISOMERASE I DAMAGE AFFECTED PROTEIN 4"/>
    <property type="match status" value="1"/>
</dbReference>
<name>A0AAD3CVG0_9STRA</name>
<dbReference type="PROSITE" id="PS50922">
    <property type="entry name" value="TLC"/>
    <property type="match status" value="1"/>
</dbReference>
<dbReference type="InterPro" id="IPR006634">
    <property type="entry name" value="TLC-dom"/>
</dbReference>
<keyword evidence="9" id="KW-1185">Reference proteome</keyword>
<evidence type="ECO:0000256" key="6">
    <source>
        <dbReference type="SAM" id="Phobius"/>
    </source>
</evidence>
<gene>
    <name evidence="8" type="ORF">CTEN210_09184</name>
</gene>
<protein>
    <recommendedName>
        <fullName evidence="7">TLC domain-containing protein</fullName>
    </recommendedName>
</protein>
<dbReference type="AlphaFoldDB" id="A0AAD3CVG0"/>
<feature type="transmembrane region" description="Helical" evidence="6">
    <location>
        <begin position="202"/>
        <end position="223"/>
    </location>
</feature>
<keyword evidence="3 6" id="KW-1133">Transmembrane helix</keyword>
<evidence type="ECO:0000256" key="3">
    <source>
        <dbReference type="ARBA" id="ARBA00022989"/>
    </source>
</evidence>
<dbReference type="InterPro" id="IPR050846">
    <property type="entry name" value="TLCD"/>
</dbReference>
<organism evidence="8 9">
    <name type="scientific">Chaetoceros tenuissimus</name>
    <dbReference type="NCBI Taxonomy" id="426638"/>
    <lineage>
        <taxon>Eukaryota</taxon>
        <taxon>Sar</taxon>
        <taxon>Stramenopiles</taxon>
        <taxon>Ochrophyta</taxon>
        <taxon>Bacillariophyta</taxon>
        <taxon>Coscinodiscophyceae</taxon>
        <taxon>Chaetocerotophycidae</taxon>
        <taxon>Chaetocerotales</taxon>
        <taxon>Chaetocerotaceae</taxon>
        <taxon>Chaetoceros</taxon>
    </lineage>
</organism>
<dbReference type="GO" id="GO:0055088">
    <property type="term" value="P:lipid homeostasis"/>
    <property type="evidence" value="ECO:0007669"/>
    <property type="project" value="TreeGrafter"/>
</dbReference>
<dbReference type="GO" id="GO:0016020">
    <property type="term" value="C:membrane"/>
    <property type="evidence" value="ECO:0007669"/>
    <property type="project" value="UniProtKB-SubCell"/>
</dbReference>
<evidence type="ECO:0000259" key="7">
    <source>
        <dbReference type="PROSITE" id="PS50922"/>
    </source>
</evidence>
<evidence type="ECO:0000256" key="1">
    <source>
        <dbReference type="ARBA" id="ARBA00004141"/>
    </source>
</evidence>
<evidence type="ECO:0000313" key="8">
    <source>
        <dbReference type="EMBL" id="GFH52708.1"/>
    </source>
</evidence>
<evidence type="ECO:0000313" key="9">
    <source>
        <dbReference type="Proteomes" id="UP001054902"/>
    </source>
</evidence>
<dbReference type="GO" id="GO:0005783">
    <property type="term" value="C:endoplasmic reticulum"/>
    <property type="evidence" value="ECO:0007669"/>
    <property type="project" value="TreeGrafter"/>
</dbReference>
<comment type="caution">
    <text evidence="8">The sequence shown here is derived from an EMBL/GenBank/DDBJ whole genome shotgun (WGS) entry which is preliminary data.</text>
</comment>